<feature type="transmembrane region" description="Helical" evidence="9">
    <location>
        <begin position="50"/>
        <end position="69"/>
    </location>
</feature>
<evidence type="ECO:0000256" key="8">
    <source>
        <dbReference type="ARBA" id="ARBA00023012"/>
    </source>
</evidence>
<gene>
    <name evidence="12" type="ORF">JQS30_16020</name>
</gene>
<accession>A0A895XJQ2</accession>
<evidence type="ECO:0000313" key="13">
    <source>
        <dbReference type="Proteomes" id="UP000662939"/>
    </source>
</evidence>
<dbReference type="InterPro" id="IPR050482">
    <property type="entry name" value="Sensor_HK_TwoCompSys"/>
</dbReference>
<dbReference type="EC" id="2.7.13.3" evidence="2"/>
<keyword evidence="4" id="KW-0808">Transferase</keyword>
<protein>
    <recommendedName>
        <fullName evidence="2">histidine kinase</fullName>
        <ecNumber evidence="2">2.7.13.3</ecNumber>
    </recommendedName>
</protein>
<feature type="domain" description="Signal transduction histidine kinase subgroup 3 dimerisation and phosphoacceptor" evidence="10">
    <location>
        <begin position="190"/>
        <end position="255"/>
    </location>
</feature>
<keyword evidence="8" id="KW-0902">Two-component regulatory system</keyword>
<evidence type="ECO:0000256" key="9">
    <source>
        <dbReference type="SAM" id="Phobius"/>
    </source>
</evidence>
<dbReference type="AlphaFoldDB" id="A0A895XJQ2"/>
<dbReference type="Proteomes" id="UP000662939">
    <property type="component" value="Chromosome"/>
</dbReference>
<feature type="transmembrane region" description="Helical" evidence="9">
    <location>
        <begin position="81"/>
        <end position="108"/>
    </location>
</feature>
<dbReference type="PANTHER" id="PTHR24421:SF10">
    <property type="entry name" value="NITRATE_NITRITE SENSOR PROTEIN NARQ"/>
    <property type="match status" value="1"/>
</dbReference>
<dbReference type="EMBL" id="CP070496">
    <property type="protein sequence ID" value="QSB05237.1"/>
    <property type="molecule type" value="Genomic_DNA"/>
</dbReference>
<evidence type="ECO:0000259" key="11">
    <source>
        <dbReference type="Pfam" id="PF23539"/>
    </source>
</evidence>
<dbReference type="InterPro" id="IPR036890">
    <property type="entry name" value="HATPase_C_sf"/>
</dbReference>
<keyword evidence="7" id="KW-0067">ATP-binding</keyword>
<evidence type="ECO:0000256" key="3">
    <source>
        <dbReference type="ARBA" id="ARBA00022553"/>
    </source>
</evidence>
<sequence length="394" mass="41236">MFRESAVLRSPRYRVLVDVFGAAVFVVFAVDSARMEGQTGGLGVTRDLGVDTVILVLAMTVPLAVRRQFPRSVAVVTSAAAAVAVAAGHPIGIGPLGAVLALFSLAYLTPVRSTVGVGLPACLALSGSLIWTTGISYLTVTVGNTILIPLAVVAGALLRLRGEQREMLLAQNRELEAARAAHIRSAVKEERLRIAREVHDAVGHSLVGITLQARAAGKRIEHDPARAAASLEEIESLAQSALDETRLAVSTIRQGAAPTGPSLQLNEASLSVLVQAMSGPDHHIDLFVTGSMAALDPEVERAALRILQESLSNVVRHAGPARASVVVHVDDEAVRIEVTNNGDCDAAAAPGSGLVGMTERAELLGGHLEAGPTADGWRVHARLPRHLSPRTGII</sequence>
<dbReference type="Pfam" id="PF07730">
    <property type="entry name" value="HisKA_3"/>
    <property type="match status" value="1"/>
</dbReference>
<dbReference type="GO" id="GO:0005524">
    <property type="term" value="F:ATP binding"/>
    <property type="evidence" value="ECO:0007669"/>
    <property type="project" value="UniProtKB-KW"/>
</dbReference>
<keyword evidence="9" id="KW-0472">Membrane</keyword>
<dbReference type="InterPro" id="IPR055558">
    <property type="entry name" value="DUF7134"/>
</dbReference>
<dbReference type="GO" id="GO:0016020">
    <property type="term" value="C:membrane"/>
    <property type="evidence" value="ECO:0007669"/>
    <property type="project" value="InterPro"/>
</dbReference>
<keyword evidence="3" id="KW-0597">Phosphoprotein</keyword>
<keyword evidence="9" id="KW-0812">Transmembrane</keyword>
<evidence type="ECO:0000256" key="4">
    <source>
        <dbReference type="ARBA" id="ARBA00022679"/>
    </source>
</evidence>
<dbReference type="Gene3D" id="1.20.5.1930">
    <property type="match status" value="1"/>
</dbReference>
<proteinExistence type="predicted"/>
<dbReference type="GO" id="GO:0046983">
    <property type="term" value="F:protein dimerization activity"/>
    <property type="evidence" value="ECO:0007669"/>
    <property type="project" value="InterPro"/>
</dbReference>
<feature type="transmembrane region" description="Helical" evidence="9">
    <location>
        <begin position="12"/>
        <end position="30"/>
    </location>
</feature>
<dbReference type="KEGG" id="nav:JQS30_16020"/>
<keyword evidence="5" id="KW-0547">Nucleotide-binding</keyword>
<comment type="catalytic activity">
    <reaction evidence="1">
        <text>ATP + protein L-histidine = ADP + protein N-phospho-L-histidine.</text>
        <dbReference type="EC" id="2.7.13.3"/>
    </reaction>
</comment>
<dbReference type="RefSeq" id="WP_213171240.1">
    <property type="nucleotide sequence ID" value="NZ_CP070496.1"/>
</dbReference>
<evidence type="ECO:0000256" key="5">
    <source>
        <dbReference type="ARBA" id="ARBA00022741"/>
    </source>
</evidence>
<evidence type="ECO:0000256" key="7">
    <source>
        <dbReference type="ARBA" id="ARBA00022840"/>
    </source>
</evidence>
<evidence type="ECO:0000256" key="1">
    <source>
        <dbReference type="ARBA" id="ARBA00000085"/>
    </source>
</evidence>
<reference evidence="12" key="1">
    <citation type="submission" date="2021-02" db="EMBL/GenBank/DDBJ databases">
        <title>Natronoglycomyces albus gen. nov., sp. nov, a haloalkaliphilic actinobacterium from a soda solonchak soil.</title>
        <authorList>
            <person name="Sorokin D.Y."/>
            <person name="Khijniak T.V."/>
            <person name="Zakharycheva A.P."/>
            <person name="Boueva O.V."/>
            <person name="Ariskina E.V."/>
            <person name="Hahnke R.L."/>
            <person name="Bunk B."/>
            <person name="Sproer C."/>
            <person name="Schumann P."/>
            <person name="Evtushenko L.I."/>
            <person name="Kublanov I.V."/>
        </authorList>
    </citation>
    <scope>NUCLEOTIDE SEQUENCE</scope>
    <source>
        <strain evidence="12">DSM 106290</strain>
    </source>
</reference>
<organism evidence="12 13">
    <name type="scientific">Natronoglycomyces albus</name>
    <dbReference type="NCBI Taxonomy" id="2811108"/>
    <lineage>
        <taxon>Bacteria</taxon>
        <taxon>Bacillati</taxon>
        <taxon>Actinomycetota</taxon>
        <taxon>Actinomycetes</taxon>
        <taxon>Glycomycetales</taxon>
        <taxon>Glycomycetaceae</taxon>
        <taxon>Natronoglycomyces</taxon>
    </lineage>
</organism>
<keyword evidence="6 12" id="KW-0418">Kinase</keyword>
<dbReference type="GO" id="GO:0000155">
    <property type="term" value="F:phosphorelay sensor kinase activity"/>
    <property type="evidence" value="ECO:0007669"/>
    <property type="project" value="InterPro"/>
</dbReference>
<keyword evidence="13" id="KW-1185">Reference proteome</keyword>
<name>A0A895XJQ2_9ACTN</name>
<evidence type="ECO:0000259" key="10">
    <source>
        <dbReference type="Pfam" id="PF07730"/>
    </source>
</evidence>
<evidence type="ECO:0000256" key="2">
    <source>
        <dbReference type="ARBA" id="ARBA00012438"/>
    </source>
</evidence>
<dbReference type="CDD" id="cd16917">
    <property type="entry name" value="HATPase_UhpB-NarQ-NarX-like"/>
    <property type="match status" value="1"/>
</dbReference>
<dbReference type="Gene3D" id="3.30.565.10">
    <property type="entry name" value="Histidine kinase-like ATPase, C-terminal domain"/>
    <property type="match status" value="1"/>
</dbReference>
<dbReference type="SUPFAM" id="SSF55874">
    <property type="entry name" value="ATPase domain of HSP90 chaperone/DNA topoisomerase II/histidine kinase"/>
    <property type="match status" value="1"/>
</dbReference>
<dbReference type="InterPro" id="IPR011712">
    <property type="entry name" value="Sig_transdc_His_kin_sub3_dim/P"/>
</dbReference>
<feature type="transmembrane region" description="Helical" evidence="9">
    <location>
        <begin position="128"/>
        <end position="158"/>
    </location>
</feature>
<dbReference type="PANTHER" id="PTHR24421">
    <property type="entry name" value="NITRATE/NITRITE SENSOR PROTEIN NARX-RELATED"/>
    <property type="match status" value="1"/>
</dbReference>
<keyword evidence="9" id="KW-1133">Transmembrane helix</keyword>
<evidence type="ECO:0000313" key="12">
    <source>
        <dbReference type="EMBL" id="QSB05237.1"/>
    </source>
</evidence>
<dbReference type="Pfam" id="PF23539">
    <property type="entry name" value="DUF7134"/>
    <property type="match status" value="1"/>
</dbReference>
<feature type="domain" description="DUF7134" evidence="11">
    <location>
        <begin position="12"/>
        <end position="161"/>
    </location>
</feature>
<evidence type="ECO:0000256" key="6">
    <source>
        <dbReference type="ARBA" id="ARBA00022777"/>
    </source>
</evidence>